<dbReference type="InterPro" id="IPR011095">
    <property type="entry name" value="Dala_Dala_lig_C"/>
</dbReference>
<name>A0A432WIG8_9GAMM</name>
<dbReference type="SUPFAM" id="SSF56059">
    <property type="entry name" value="Glutathione synthetase ATP-binding domain-like"/>
    <property type="match status" value="1"/>
</dbReference>
<dbReference type="PANTHER" id="PTHR23132">
    <property type="entry name" value="D-ALANINE--D-ALANINE LIGASE"/>
    <property type="match status" value="1"/>
</dbReference>
<dbReference type="PIRSF" id="PIRSF039102">
    <property type="entry name" value="Ddl/VanB"/>
    <property type="match status" value="1"/>
</dbReference>
<dbReference type="NCBIfam" id="TIGR01205">
    <property type="entry name" value="D_ala_D_alaTIGR"/>
    <property type="match status" value="1"/>
</dbReference>
<protein>
    <recommendedName>
        <fullName evidence="6 18">D-alanine--D-alanine ligase</fullName>
        <ecNumber evidence="6 18">6.3.2.4</ecNumber>
    </recommendedName>
    <alternativeName>
        <fullName evidence="18">D-Ala-D-Ala ligase</fullName>
    </alternativeName>
    <alternativeName>
        <fullName evidence="18">D-alanylalanine synthetase</fullName>
    </alternativeName>
</protein>
<feature type="binding site" evidence="20">
    <location>
        <position position="270"/>
    </location>
    <ligand>
        <name>Mg(2+)</name>
        <dbReference type="ChEBI" id="CHEBI:18420"/>
        <label>2</label>
    </ligand>
</feature>
<proteinExistence type="inferred from homology"/>
<evidence type="ECO:0000256" key="4">
    <source>
        <dbReference type="ARBA" id="ARBA00004752"/>
    </source>
</evidence>
<keyword evidence="15 20" id="KW-0464">Manganese</keyword>
<dbReference type="OrthoDB" id="9813261at2"/>
<dbReference type="EC" id="6.3.2.4" evidence="6 18"/>
<keyword evidence="10 21" id="KW-0547">Nucleotide-binding</keyword>
<dbReference type="Gene3D" id="3.30.1490.20">
    <property type="entry name" value="ATP-grasp fold, A domain"/>
    <property type="match status" value="1"/>
</dbReference>
<feature type="binding site" evidence="20">
    <location>
        <position position="268"/>
    </location>
    <ligand>
        <name>Mg(2+)</name>
        <dbReference type="ChEBI" id="CHEBI:18420"/>
        <label>1</label>
    </ligand>
</feature>
<dbReference type="InterPro" id="IPR016185">
    <property type="entry name" value="PreATP-grasp_dom_sf"/>
</dbReference>
<dbReference type="AlphaFoldDB" id="A0A432WIG8"/>
<evidence type="ECO:0000256" key="9">
    <source>
        <dbReference type="ARBA" id="ARBA00022723"/>
    </source>
</evidence>
<keyword evidence="8 18" id="KW-0436">Ligase</keyword>
<comment type="function">
    <text evidence="2 18">Cell wall formation.</text>
</comment>
<keyword evidence="9 20" id="KW-0479">Metal-binding</keyword>
<evidence type="ECO:0000256" key="11">
    <source>
        <dbReference type="ARBA" id="ARBA00022840"/>
    </source>
</evidence>
<evidence type="ECO:0000256" key="15">
    <source>
        <dbReference type="ARBA" id="ARBA00023211"/>
    </source>
</evidence>
<evidence type="ECO:0000256" key="19">
    <source>
        <dbReference type="PIRSR" id="PIRSR039102-1"/>
    </source>
</evidence>
<comment type="cofactor">
    <cofactor evidence="1">
        <name>Mn(2+)</name>
        <dbReference type="ChEBI" id="CHEBI:29035"/>
    </cofactor>
</comment>
<keyword evidence="7 18" id="KW-0963">Cytoplasm</keyword>
<keyword evidence="11 21" id="KW-0067">ATP-binding</keyword>
<dbReference type="PROSITE" id="PS00843">
    <property type="entry name" value="DALA_DALA_LIGASE_1"/>
    <property type="match status" value="1"/>
</dbReference>
<evidence type="ECO:0000259" key="22">
    <source>
        <dbReference type="PROSITE" id="PS50975"/>
    </source>
</evidence>
<evidence type="ECO:0000256" key="14">
    <source>
        <dbReference type="ARBA" id="ARBA00022984"/>
    </source>
</evidence>
<dbReference type="Pfam" id="PF07478">
    <property type="entry name" value="Dala_Dala_lig_C"/>
    <property type="match status" value="1"/>
</dbReference>
<comment type="similarity">
    <text evidence="5 18">Belongs to the D-alanine--D-alanine ligase family.</text>
</comment>
<dbReference type="PANTHER" id="PTHR23132:SF23">
    <property type="entry name" value="D-ALANINE--D-ALANINE LIGASE B"/>
    <property type="match status" value="1"/>
</dbReference>
<dbReference type="NCBIfam" id="NF002378">
    <property type="entry name" value="PRK01372.1"/>
    <property type="match status" value="1"/>
</dbReference>
<accession>A0A432WIG8</accession>
<comment type="catalytic activity">
    <reaction evidence="17 18">
        <text>2 D-alanine + ATP = D-alanyl-D-alanine + ADP + phosphate + H(+)</text>
        <dbReference type="Rhea" id="RHEA:11224"/>
        <dbReference type="ChEBI" id="CHEBI:15378"/>
        <dbReference type="ChEBI" id="CHEBI:30616"/>
        <dbReference type="ChEBI" id="CHEBI:43474"/>
        <dbReference type="ChEBI" id="CHEBI:57416"/>
        <dbReference type="ChEBI" id="CHEBI:57822"/>
        <dbReference type="ChEBI" id="CHEBI:456216"/>
        <dbReference type="EC" id="6.3.2.4"/>
    </reaction>
</comment>
<dbReference type="HAMAP" id="MF_00047">
    <property type="entry name" value="Dala_Dala_lig"/>
    <property type="match status" value="1"/>
</dbReference>
<dbReference type="InterPro" id="IPR011761">
    <property type="entry name" value="ATP-grasp"/>
</dbReference>
<reference evidence="23 24" key="1">
    <citation type="journal article" date="2011" name="Front. Microbiol.">
        <title>Genomic signatures of strain selection and enhancement in Bacillus atrophaeus var. globigii, a historical biowarfare simulant.</title>
        <authorList>
            <person name="Gibbons H.S."/>
            <person name="Broomall S.M."/>
            <person name="McNew L.A."/>
            <person name="Daligault H."/>
            <person name="Chapman C."/>
            <person name="Bruce D."/>
            <person name="Karavis M."/>
            <person name="Krepps M."/>
            <person name="McGregor P.A."/>
            <person name="Hong C."/>
            <person name="Park K.H."/>
            <person name="Akmal A."/>
            <person name="Feldman A."/>
            <person name="Lin J.S."/>
            <person name="Chang W.E."/>
            <person name="Higgs B.W."/>
            <person name="Demirev P."/>
            <person name="Lindquist J."/>
            <person name="Liem A."/>
            <person name="Fochler E."/>
            <person name="Read T.D."/>
            <person name="Tapia R."/>
            <person name="Johnson S."/>
            <person name="Bishop-Lilly K.A."/>
            <person name="Detter C."/>
            <person name="Han C."/>
            <person name="Sozhamannan S."/>
            <person name="Rosenzweig C.N."/>
            <person name="Skowronski E.W."/>
        </authorList>
    </citation>
    <scope>NUCLEOTIDE SEQUENCE [LARGE SCALE GENOMIC DNA]</scope>
    <source>
        <strain evidence="23 24">GYP-17</strain>
    </source>
</reference>
<feature type="active site" evidence="19">
    <location>
        <position position="148"/>
    </location>
</feature>
<comment type="cofactor">
    <cofactor evidence="20">
        <name>Mg(2+)</name>
        <dbReference type="ChEBI" id="CHEBI:18420"/>
    </cofactor>
    <cofactor evidence="20">
        <name>Mn(2+)</name>
        <dbReference type="ChEBI" id="CHEBI:29035"/>
    </cofactor>
    <text evidence="20">Binds 2 magnesium or manganese ions per subunit.</text>
</comment>
<evidence type="ECO:0000256" key="3">
    <source>
        <dbReference type="ARBA" id="ARBA00004496"/>
    </source>
</evidence>
<comment type="caution">
    <text evidence="23">The sequence shown here is derived from an EMBL/GenBank/DDBJ whole genome shotgun (WGS) entry which is preliminary data.</text>
</comment>
<dbReference type="SUPFAM" id="SSF52440">
    <property type="entry name" value="PreATP-grasp domain"/>
    <property type="match status" value="1"/>
</dbReference>
<dbReference type="FunFam" id="3.40.50.20:FF:000013">
    <property type="entry name" value="D-alanine--D-alanine ligase"/>
    <property type="match status" value="1"/>
</dbReference>
<keyword evidence="24" id="KW-1185">Reference proteome</keyword>
<evidence type="ECO:0000256" key="8">
    <source>
        <dbReference type="ARBA" id="ARBA00022598"/>
    </source>
</evidence>
<keyword evidence="14 18" id="KW-0573">Peptidoglycan synthesis</keyword>
<keyword evidence="12 20" id="KW-0460">Magnesium</keyword>
<evidence type="ECO:0000256" key="12">
    <source>
        <dbReference type="ARBA" id="ARBA00022842"/>
    </source>
</evidence>
<dbReference type="GO" id="GO:0071555">
    <property type="term" value="P:cell wall organization"/>
    <property type="evidence" value="ECO:0007669"/>
    <property type="project" value="UniProtKB-KW"/>
</dbReference>
<comment type="subcellular location">
    <subcellularLocation>
        <location evidence="3 18">Cytoplasm</location>
    </subcellularLocation>
</comment>
<dbReference type="EMBL" id="PIPM01000005">
    <property type="protein sequence ID" value="RUO33563.1"/>
    <property type="molecule type" value="Genomic_DNA"/>
</dbReference>
<dbReference type="InterPro" id="IPR013815">
    <property type="entry name" value="ATP_grasp_subdomain_1"/>
</dbReference>
<keyword evidence="13 18" id="KW-0133">Cell shape</keyword>
<evidence type="ECO:0000256" key="16">
    <source>
        <dbReference type="ARBA" id="ARBA00023316"/>
    </source>
</evidence>
<dbReference type="GO" id="GO:0005829">
    <property type="term" value="C:cytosol"/>
    <property type="evidence" value="ECO:0007669"/>
    <property type="project" value="TreeGrafter"/>
</dbReference>
<dbReference type="InterPro" id="IPR005905">
    <property type="entry name" value="D_ala_D_ala"/>
</dbReference>
<dbReference type="GO" id="GO:0046872">
    <property type="term" value="F:metal ion binding"/>
    <property type="evidence" value="ECO:0007669"/>
    <property type="project" value="UniProtKB-KW"/>
</dbReference>
<gene>
    <name evidence="18" type="primary">ddl</name>
    <name evidence="23" type="ORF">CWE11_06495</name>
</gene>
<dbReference type="Gene3D" id="3.40.50.20">
    <property type="match status" value="1"/>
</dbReference>
<dbReference type="Gene3D" id="3.30.470.20">
    <property type="entry name" value="ATP-grasp fold, B domain"/>
    <property type="match status" value="1"/>
</dbReference>
<feature type="binding site" evidence="20">
    <location>
        <position position="255"/>
    </location>
    <ligand>
        <name>Mg(2+)</name>
        <dbReference type="ChEBI" id="CHEBI:18420"/>
        <label>1</label>
    </ligand>
</feature>
<dbReference type="FunFam" id="3.30.470.20:FF:000008">
    <property type="entry name" value="D-alanine--D-alanine ligase"/>
    <property type="match status" value="1"/>
</dbReference>
<evidence type="ECO:0000256" key="21">
    <source>
        <dbReference type="PROSITE-ProRule" id="PRU00409"/>
    </source>
</evidence>
<dbReference type="InterPro" id="IPR000291">
    <property type="entry name" value="D-Ala_lig_Van_CS"/>
</dbReference>
<evidence type="ECO:0000256" key="10">
    <source>
        <dbReference type="ARBA" id="ARBA00022741"/>
    </source>
</evidence>
<dbReference type="GO" id="GO:0005524">
    <property type="term" value="F:ATP binding"/>
    <property type="evidence" value="ECO:0007669"/>
    <property type="project" value="UniProtKB-UniRule"/>
</dbReference>
<dbReference type="InterPro" id="IPR011127">
    <property type="entry name" value="Dala_Dala_lig_N"/>
</dbReference>
<dbReference type="Pfam" id="PF01820">
    <property type="entry name" value="Dala_Dala_lig_N"/>
    <property type="match status" value="1"/>
</dbReference>
<evidence type="ECO:0000256" key="13">
    <source>
        <dbReference type="ARBA" id="ARBA00022960"/>
    </source>
</evidence>
<feature type="domain" description="ATP-grasp" evidence="22">
    <location>
        <begin position="102"/>
        <end position="301"/>
    </location>
</feature>
<dbReference type="UniPathway" id="UPA00219"/>
<feature type="binding site" evidence="20">
    <location>
        <position position="268"/>
    </location>
    <ligand>
        <name>Mg(2+)</name>
        <dbReference type="ChEBI" id="CHEBI:18420"/>
        <label>2</label>
    </ligand>
</feature>
<evidence type="ECO:0000256" key="5">
    <source>
        <dbReference type="ARBA" id="ARBA00010871"/>
    </source>
</evidence>
<feature type="active site" evidence="19">
    <location>
        <position position="16"/>
    </location>
</feature>
<feature type="active site" evidence="19">
    <location>
        <position position="279"/>
    </location>
</feature>
<comment type="pathway">
    <text evidence="4 18">Cell wall biogenesis; peptidoglycan biosynthesis.</text>
</comment>
<dbReference type="PROSITE" id="PS50975">
    <property type="entry name" value="ATP_GRASP"/>
    <property type="match status" value="1"/>
</dbReference>
<dbReference type="PROSITE" id="PS00844">
    <property type="entry name" value="DALA_DALA_LIGASE_2"/>
    <property type="match status" value="1"/>
</dbReference>
<evidence type="ECO:0000313" key="24">
    <source>
        <dbReference type="Proteomes" id="UP000288405"/>
    </source>
</evidence>
<dbReference type="GO" id="GO:0008716">
    <property type="term" value="F:D-alanine-D-alanine ligase activity"/>
    <property type="evidence" value="ECO:0007669"/>
    <property type="project" value="UniProtKB-UniRule"/>
</dbReference>
<keyword evidence="16 18" id="KW-0961">Cell wall biogenesis/degradation</keyword>
<evidence type="ECO:0000256" key="2">
    <source>
        <dbReference type="ARBA" id="ARBA00003921"/>
    </source>
</evidence>
<evidence type="ECO:0000313" key="23">
    <source>
        <dbReference type="EMBL" id="RUO33563.1"/>
    </source>
</evidence>
<dbReference type="GO" id="GO:0008360">
    <property type="term" value="P:regulation of cell shape"/>
    <property type="evidence" value="ECO:0007669"/>
    <property type="project" value="UniProtKB-KW"/>
</dbReference>
<dbReference type="Proteomes" id="UP000288405">
    <property type="component" value="Unassembled WGS sequence"/>
</dbReference>
<evidence type="ECO:0000256" key="17">
    <source>
        <dbReference type="ARBA" id="ARBA00047614"/>
    </source>
</evidence>
<evidence type="ECO:0000256" key="7">
    <source>
        <dbReference type="ARBA" id="ARBA00022490"/>
    </source>
</evidence>
<dbReference type="GO" id="GO:0009252">
    <property type="term" value="P:peptidoglycan biosynthetic process"/>
    <property type="evidence" value="ECO:0007669"/>
    <property type="project" value="UniProtKB-UniRule"/>
</dbReference>
<evidence type="ECO:0000256" key="1">
    <source>
        <dbReference type="ARBA" id="ARBA00001936"/>
    </source>
</evidence>
<sequence>MKFGRVAVLAGGTSAEREVSLRSGAAVHEALRNAGVDAYIVDPSEHSLLSLSTEKVDRVFNVLHGGAGEDGRVQAVLEMLGLPYTGSGVLACALSMDKSRTKAMWQGMGLPTAASRTVHRADLHEFDAVTVLAQLGGKVMVKPAHEGSSIGMGQAASASELMAALNEAARFDAEILIEAWLSGPEYTVAILGDEALPTIRVKTPHAFYDYAAKYQDNTTEYICPAGLSETRENAVRTLALRAFHATGARGWGRIDLMEDAHGNLQLLELNTAPGMTAKSLVPMAAKQHGLSFQALVLRILELTLE</sequence>
<organism evidence="23 24">
    <name type="scientific">Aliidiomarina sanyensis</name>
    <dbReference type="NCBI Taxonomy" id="1249555"/>
    <lineage>
        <taxon>Bacteria</taxon>
        <taxon>Pseudomonadati</taxon>
        <taxon>Pseudomonadota</taxon>
        <taxon>Gammaproteobacteria</taxon>
        <taxon>Alteromonadales</taxon>
        <taxon>Idiomarinaceae</taxon>
        <taxon>Aliidiomarina</taxon>
    </lineage>
</organism>
<evidence type="ECO:0000256" key="18">
    <source>
        <dbReference type="HAMAP-Rule" id="MF_00047"/>
    </source>
</evidence>
<evidence type="ECO:0000256" key="6">
    <source>
        <dbReference type="ARBA" id="ARBA00012216"/>
    </source>
</evidence>
<evidence type="ECO:0000256" key="20">
    <source>
        <dbReference type="PIRSR" id="PIRSR039102-3"/>
    </source>
</evidence>